<reference evidence="2 3" key="1">
    <citation type="submission" date="2021-03" db="EMBL/GenBank/DDBJ databases">
        <authorList>
            <person name="King G.J."/>
            <person name="Bancroft I."/>
            <person name="Baten A."/>
            <person name="Bloomfield J."/>
            <person name="Borpatragohain P."/>
            <person name="He Z."/>
            <person name="Irish N."/>
            <person name="Irwin J."/>
            <person name="Liu K."/>
            <person name="Mauleon R.P."/>
            <person name="Moore J."/>
            <person name="Morris R."/>
            <person name="Ostergaard L."/>
            <person name="Wang B."/>
            <person name="Wells R."/>
        </authorList>
    </citation>
    <scope>NUCLEOTIDE SEQUENCE [LARGE SCALE GENOMIC DNA]</scope>
    <source>
        <strain evidence="2">R-o-18</strain>
        <tissue evidence="2">Leaf</tissue>
    </source>
</reference>
<keyword evidence="1" id="KW-0732">Signal</keyword>
<dbReference type="EMBL" id="JADBGQ010000009">
    <property type="protein sequence ID" value="KAG5380606.1"/>
    <property type="molecule type" value="Genomic_DNA"/>
</dbReference>
<organism evidence="2 3">
    <name type="scientific">Brassica rapa subsp. trilocularis</name>
    <dbReference type="NCBI Taxonomy" id="1813537"/>
    <lineage>
        <taxon>Eukaryota</taxon>
        <taxon>Viridiplantae</taxon>
        <taxon>Streptophyta</taxon>
        <taxon>Embryophyta</taxon>
        <taxon>Tracheophyta</taxon>
        <taxon>Spermatophyta</taxon>
        <taxon>Magnoliopsida</taxon>
        <taxon>eudicotyledons</taxon>
        <taxon>Gunneridae</taxon>
        <taxon>Pentapetalae</taxon>
        <taxon>rosids</taxon>
        <taxon>malvids</taxon>
        <taxon>Brassicales</taxon>
        <taxon>Brassicaceae</taxon>
        <taxon>Brassiceae</taxon>
        <taxon>Brassica</taxon>
    </lineage>
</organism>
<evidence type="ECO:0000313" key="2">
    <source>
        <dbReference type="EMBL" id="KAG5380606.1"/>
    </source>
</evidence>
<accession>A0ABQ7L4B3</accession>
<protein>
    <submittedName>
        <fullName evidence="2">Uncharacterized protein</fullName>
    </submittedName>
</protein>
<evidence type="ECO:0000313" key="3">
    <source>
        <dbReference type="Proteomes" id="UP000823674"/>
    </source>
</evidence>
<feature type="chain" id="PRO_5046732147" evidence="1">
    <location>
        <begin position="18"/>
        <end position="131"/>
    </location>
</feature>
<sequence length="131" mass="14193">MIRGLLMAMFTSALARGRWCVGQTNYRETMHGRESELYLSIEQGTTLNSLKGASDFFKFAPAQEINENGSILQSDTTQRQIKQDGVCGSGVDEGIIPGMPVDNTVNIIQEVHINSLAVAIVCSQADAEATL</sequence>
<keyword evidence="3" id="KW-1185">Reference proteome</keyword>
<name>A0ABQ7L4B3_BRACM</name>
<dbReference type="Proteomes" id="UP000823674">
    <property type="component" value="Chromosome A07"/>
</dbReference>
<evidence type="ECO:0000256" key="1">
    <source>
        <dbReference type="SAM" id="SignalP"/>
    </source>
</evidence>
<gene>
    <name evidence="2" type="primary">A07g508360.1_BraROA</name>
    <name evidence="2" type="ORF">IGI04_028448</name>
</gene>
<feature type="signal peptide" evidence="1">
    <location>
        <begin position="1"/>
        <end position="17"/>
    </location>
</feature>
<proteinExistence type="predicted"/>
<comment type="caution">
    <text evidence="2">The sequence shown here is derived from an EMBL/GenBank/DDBJ whole genome shotgun (WGS) entry which is preliminary data.</text>
</comment>